<feature type="compositionally biased region" description="Polar residues" evidence="1">
    <location>
        <begin position="1"/>
        <end position="26"/>
    </location>
</feature>
<organism evidence="2 3">
    <name type="scientific">Pleurodeles waltl</name>
    <name type="common">Iberian ribbed newt</name>
    <dbReference type="NCBI Taxonomy" id="8319"/>
    <lineage>
        <taxon>Eukaryota</taxon>
        <taxon>Metazoa</taxon>
        <taxon>Chordata</taxon>
        <taxon>Craniata</taxon>
        <taxon>Vertebrata</taxon>
        <taxon>Euteleostomi</taxon>
        <taxon>Amphibia</taxon>
        <taxon>Batrachia</taxon>
        <taxon>Caudata</taxon>
        <taxon>Salamandroidea</taxon>
        <taxon>Salamandridae</taxon>
        <taxon>Pleurodelinae</taxon>
        <taxon>Pleurodeles</taxon>
    </lineage>
</organism>
<protein>
    <submittedName>
        <fullName evidence="2">Uncharacterized protein</fullName>
    </submittedName>
</protein>
<dbReference type="EMBL" id="JANPWB010000016">
    <property type="protein sequence ID" value="KAJ1081810.1"/>
    <property type="molecule type" value="Genomic_DNA"/>
</dbReference>
<reference evidence="2" key="1">
    <citation type="journal article" date="2022" name="bioRxiv">
        <title>Sequencing and chromosome-scale assembly of the giantPleurodeles waltlgenome.</title>
        <authorList>
            <person name="Brown T."/>
            <person name="Elewa A."/>
            <person name="Iarovenko S."/>
            <person name="Subramanian E."/>
            <person name="Araus A.J."/>
            <person name="Petzold A."/>
            <person name="Susuki M."/>
            <person name="Suzuki K.-i.T."/>
            <person name="Hayashi T."/>
            <person name="Toyoda A."/>
            <person name="Oliveira C."/>
            <person name="Osipova E."/>
            <person name="Leigh N.D."/>
            <person name="Simon A."/>
            <person name="Yun M.H."/>
        </authorList>
    </citation>
    <scope>NUCLEOTIDE SEQUENCE</scope>
    <source>
        <strain evidence="2">20211129_DDA</strain>
        <tissue evidence="2">Liver</tissue>
    </source>
</reference>
<proteinExistence type="predicted"/>
<feature type="region of interest" description="Disordered" evidence="1">
    <location>
        <begin position="1"/>
        <end position="36"/>
    </location>
</feature>
<keyword evidence="3" id="KW-1185">Reference proteome</keyword>
<dbReference type="Proteomes" id="UP001066276">
    <property type="component" value="Chromosome 12"/>
</dbReference>
<sequence>MQGDYTATQQMYLNSGTGDNPSSNLMSGPPDHVEPPSLELIYRTMVHNHKQVQMDNSKGKLANKQLQTSIKRVVESCQDISAQITTMETRTDRLETEVQTVVKQAAMQELQFSDIQWKLEEAENRQRRNNLRIL</sequence>
<accession>A0AAV7KRN6</accession>
<comment type="caution">
    <text evidence="2">The sequence shown here is derived from an EMBL/GenBank/DDBJ whole genome shotgun (WGS) entry which is preliminary data.</text>
</comment>
<evidence type="ECO:0000313" key="3">
    <source>
        <dbReference type="Proteomes" id="UP001066276"/>
    </source>
</evidence>
<gene>
    <name evidence="2" type="ORF">NDU88_001985</name>
</gene>
<name>A0AAV7KRN6_PLEWA</name>
<evidence type="ECO:0000313" key="2">
    <source>
        <dbReference type="EMBL" id="KAJ1081810.1"/>
    </source>
</evidence>
<dbReference type="AlphaFoldDB" id="A0AAV7KRN6"/>
<evidence type="ECO:0000256" key="1">
    <source>
        <dbReference type="SAM" id="MobiDB-lite"/>
    </source>
</evidence>